<keyword evidence="3" id="KW-1185">Reference proteome</keyword>
<dbReference type="Proteomes" id="UP000789375">
    <property type="component" value="Unassembled WGS sequence"/>
</dbReference>
<name>A0A9N9DHF4_FUNMO</name>
<comment type="caution">
    <text evidence="2">The sequence shown here is derived from an EMBL/GenBank/DDBJ whole genome shotgun (WGS) entry which is preliminary data.</text>
</comment>
<accession>A0A9N9DHF4</accession>
<proteinExistence type="predicted"/>
<sequence length="60" mass="7224">MQDLTNQEISDKKDVKRKAVVDKIDIEERKMKLAERQLVYRRAQAEIEKLELENIKLRRA</sequence>
<reference evidence="2" key="1">
    <citation type="submission" date="2021-06" db="EMBL/GenBank/DDBJ databases">
        <authorList>
            <person name="Kallberg Y."/>
            <person name="Tangrot J."/>
            <person name="Rosling A."/>
        </authorList>
    </citation>
    <scope>NUCLEOTIDE SEQUENCE</scope>
    <source>
        <strain evidence="2">87-6 pot B 2015</strain>
    </source>
</reference>
<keyword evidence="1" id="KW-0175">Coiled coil</keyword>
<feature type="coiled-coil region" evidence="1">
    <location>
        <begin position="17"/>
        <end position="60"/>
    </location>
</feature>
<protein>
    <submittedName>
        <fullName evidence="2">14090_t:CDS:1</fullName>
    </submittedName>
</protein>
<gene>
    <name evidence="2" type="ORF">FMOSSE_LOCUS10729</name>
</gene>
<evidence type="ECO:0000313" key="2">
    <source>
        <dbReference type="EMBL" id="CAG8635837.1"/>
    </source>
</evidence>
<evidence type="ECO:0000313" key="3">
    <source>
        <dbReference type="Proteomes" id="UP000789375"/>
    </source>
</evidence>
<dbReference type="EMBL" id="CAJVPP010003730">
    <property type="protein sequence ID" value="CAG8635837.1"/>
    <property type="molecule type" value="Genomic_DNA"/>
</dbReference>
<organism evidence="2 3">
    <name type="scientific">Funneliformis mosseae</name>
    <name type="common">Endomycorrhizal fungus</name>
    <name type="synonym">Glomus mosseae</name>
    <dbReference type="NCBI Taxonomy" id="27381"/>
    <lineage>
        <taxon>Eukaryota</taxon>
        <taxon>Fungi</taxon>
        <taxon>Fungi incertae sedis</taxon>
        <taxon>Mucoromycota</taxon>
        <taxon>Glomeromycotina</taxon>
        <taxon>Glomeromycetes</taxon>
        <taxon>Glomerales</taxon>
        <taxon>Glomeraceae</taxon>
        <taxon>Funneliformis</taxon>
    </lineage>
</organism>
<dbReference type="AlphaFoldDB" id="A0A9N9DHF4"/>
<evidence type="ECO:0000256" key="1">
    <source>
        <dbReference type="SAM" id="Coils"/>
    </source>
</evidence>